<evidence type="ECO:0000313" key="1">
    <source>
        <dbReference type="EMBL" id="PJI28251.1"/>
    </source>
</evidence>
<protein>
    <submittedName>
        <fullName evidence="1">Uncharacterized protein</fullName>
    </submittedName>
</protein>
<evidence type="ECO:0000313" key="2">
    <source>
        <dbReference type="Proteomes" id="UP000229884"/>
    </source>
</evidence>
<reference evidence="1 2" key="1">
    <citation type="submission" date="2017-11" db="EMBL/GenBank/DDBJ databases">
        <title>Genome sequencing of Prevotella intermedia KCOM 2832.</title>
        <authorList>
            <person name="Kook J.-K."/>
            <person name="Park S.-N."/>
            <person name="Lim Y.K."/>
        </authorList>
    </citation>
    <scope>NUCLEOTIDE SEQUENCE [LARGE SCALE GENOMIC DNA]</scope>
    <source>
        <strain evidence="1 2">KCOM 2832</strain>
    </source>
</reference>
<sequence length="74" mass="8362">MDKYTLQKSSTMLNGWVLTDTEHGIVVTFEEGLFNDTQKVTVLEDVPQPSPTELACIMGELADWAIEHHPDKLF</sequence>
<dbReference type="Proteomes" id="UP000229884">
    <property type="component" value="Unassembled WGS sequence"/>
</dbReference>
<comment type="caution">
    <text evidence="1">The sequence shown here is derived from an EMBL/GenBank/DDBJ whole genome shotgun (WGS) entry which is preliminary data.</text>
</comment>
<dbReference type="EMBL" id="PENG01000001">
    <property type="protein sequence ID" value="PJI28251.1"/>
    <property type="molecule type" value="Genomic_DNA"/>
</dbReference>
<accession>A0A2M8TWE6</accession>
<dbReference type="RefSeq" id="WP_100371025.1">
    <property type="nucleotide sequence ID" value="NZ_PENG01000001.1"/>
</dbReference>
<gene>
    <name evidence="1" type="ORF">CTM58_09310</name>
</gene>
<proteinExistence type="predicted"/>
<organism evidence="1 2">
    <name type="scientific">Prevotella intermedia</name>
    <dbReference type="NCBI Taxonomy" id="28131"/>
    <lineage>
        <taxon>Bacteria</taxon>
        <taxon>Pseudomonadati</taxon>
        <taxon>Bacteroidota</taxon>
        <taxon>Bacteroidia</taxon>
        <taxon>Bacteroidales</taxon>
        <taxon>Prevotellaceae</taxon>
        <taxon>Prevotella</taxon>
    </lineage>
</organism>
<dbReference type="AlphaFoldDB" id="A0A2M8TWE6"/>
<name>A0A2M8TWE6_PREIN</name>